<dbReference type="GO" id="GO:0003677">
    <property type="term" value="F:DNA binding"/>
    <property type="evidence" value="ECO:0007669"/>
    <property type="project" value="UniProtKB-KW"/>
</dbReference>
<dbReference type="Proteomes" id="UP000091967">
    <property type="component" value="Unassembled WGS sequence"/>
</dbReference>
<proteinExistence type="predicted"/>
<dbReference type="CDD" id="cd00067">
    <property type="entry name" value="GAL4"/>
    <property type="match status" value="1"/>
</dbReference>
<evidence type="ECO:0000256" key="6">
    <source>
        <dbReference type="ARBA" id="ARBA00023242"/>
    </source>
</evidence>
<sequence>MTASLAEGEKPKRTRTNVKQSKFGCFTCKARRIKCDEAKPTCQRCQSSKRECKGYPRGVFLDSPPSTTSLVPLSASPSSSISSSTLSNIILPSTVLSFDPYHLSSPFVNLACGVLVQSPRRGRNDAEQSFWTRTVPQLVHIVPSVRAAAEAFGASYKEYVLRVDDSCSGIETTRRYTQALRLVQHDLATLQHGPVPCIMACLFLAFAEAIQQKLDVGLMHLLGAFSVMLSRTDKKLLADVDTQSLSLLLQKLDLHVATYGVCHPPELPPSPPLTTNIVESLPPDQALFKILHSCYHFDAQASTYKYTTRRAIPPEMLIEQGRQLATLRLWLSFNELPSAWDATTHESLVVLRSQCLTALVHTATILEPRETGYDCYGPEFQEIITTIGTLLLNRGPSTDVSSSALGQLPSFNPEMSVFHPLYYTAKKYRNGFWRRRALNLILRTGKEGPWCPRTEGLMIEVVIRKEEGEFNKVSLDLSRAEDPALDSPSNIPEKNRINACWPIDPDAETREVTKFTKQKFSKGILYRCMDVDRLLASDEAQKPRSWAWLKSAWWEEWTEPLEEPSWISNSKATLIRRSSFPPGTLATALHDETTFGTESSSRFDLSMQNFDIATDPIKIHDPIEMGLISRPSAQILFEGFFEHFNSLVELLDPKLYSFTYTRSRSSLLFTMLLSIASSIFQPQSNKAIKAHSEALLGRALLTCHSTIENVWAIICMYYWKDANDKRGETLIGFASRMASYAEWNTTHRDTAGGGQPLDLGEIKLRQERDRQRVLAILHYNEMRLTYLTKHTPLTSLIVPKTVSRTWIYQTESSYRLGDCTSVSNLEMTNIAHDVYESITKSGEHLGSHQNVIADLEHSHNAMASFNIKIDKWRDEWCTIYSNFPSLQPLQQPITLLQRDYTCLYFNTLYLHMLLGSENRSFHGDQITHTTCICFSSAFSILQRAVHFGEINVIYYLWDNAHRMIAYAAMLVPKLLALGINEPTMLKHETTLILDQATTAYLIASRSMGIRESDIPAHKTGDKNRVSTQARLFSAILTIINDTTSYVEESSEDRGLPDIHFNPDLPWLEEDQVPFNFFAEDRMNHLQFQNIGFDDHEIDQPDYLSSCASQRYERLDLLEDKEFLDSMYVDAGLLPLHESGILFRCS</sequence>
<evidence type="ECO:0000256" key="1">
    <source>
        <dbReference type="ARBA" id="ARBA00022723"/>
    </source>
</evidence>
<evidence type="ECO:0000313" key="8">
    <source>
        <dbReference type="EMBL" id="OBS24341.1"/>
    </source>
</evidence>
<name>A0A1B8AVD5_FUSPO</name>
<dbReference type="Gene3D" id="4.10.240.10">
    <property type="entry name" value="Zn(2)-C6 fungal-type DNA-binding domain"/>
    <property type="match status" value="1"/>
</dbReference>
<gene>
    <name evidence="8" type="ORF">FPOA_04886</name>
</gene>
<dbReference type="InterPro" id="IPR036864">
    <property type="entry name" value="Zn2-C6_fun-type_DNA-bd_sf"/>
</dbReference>
<dbReference type="SMART" id="SM00066">
    <property type="entry name" value="GAL4"/>
    <property type="match status" value="1"/>
</dbReference>
<dbReference type="InterPro" id="IPR052360">
    <property type="entry name" value="Transcr_Regulatory_Proteins"/>
</dbReference>
<dbReference type="EMBL" id="LYXU01000002">
    <property type="protein sequence ID" value="OBS24341.1"/>
    <property type="molecule type" value="Genomic_DNA"/>
</dbReference>
<evidence type="ECO:0000313" key="9">
    <source>
        <dbReference type="Proteomes" id="UP000091967"/>
    </source>
</evidence>
<dbReference type="PANTHER" id="PTHR36206:SF4">
    <property type="entry name" value="HYPOTHETICAL CONSERVED PROTEIN (EUROFUNG)-RELATED"/>
    <property type="match status" value="1"/>
</dbReference>
<feature type="domain" description="Zn(2)-C6 fungal-type" evidence="7">
    <location>
        <begin position="24"/>
        <end position="52"/>
    </location>
</feature>
<dbReference type="STRING" id="36050.A0A1B8AVD5"/>
<keyword evidence="5" id="KW-0804">Transcription</keyword>
<accession>A0A1B8AVD5</accession>
<evidence type="ECO:0000256" key="5">
    <source>
        <dbReference type="ARBA" id="ARBA00023163"/>
    </source>
</evidence>
<evidence type="ECO:0000256" key="2">
    <source>
        <dbReference type="ARBA" id="ARBA00022833"/>
    </source>
</evidence>
<evidence type="ECO:0000259" key="7">
    <source>
        <dbReference type="PROSITE" id="PS50048"/>
    </source>
</evidence>
<dbReference type="CDD" id="cd12148">
    <property type="entry name" value="fungal_TF_MHR"/>
    <property type="match status" value="1"/>
</dbReference>
<organism evidence="8 9">
    <name type="scientific">Fusarium poae</name>
    <dbReference type="NCBI Taxonomy" id="36050"/>
    <lineage>
        <taxon>Eukaryota</taxon>
        <taxon>Fungi</taxon>
        <taxon>Dikarya</taxon>
        <taxon>Ascomycota</taxon>
        <taxon>Pezizomycotina</taxon>
        <taxon>Sordariomycetes</taxon>
        <taxon>Hypocreomycetidae</taxon>
        <taxon>Hypocreales</taxon>
        <taxon>Nectriaceae</taxon>
        <taxon>Fusarium</taxon>
    </lineage>
</organism>
<dbReference type="PROSITE" id="PS50048">
    <property type="entry name" value="ZN2_CY6_FUNGAL_2"/>
    <property type="match status" value="1"/>
</dbReference>
<evidence type="ECO:0000256" key="3">
    <source>
        <dbReference type="ARBA" id="ARBA00023015"/>
    </source>
</evidence>
<reference evidence="8 9" key="1">
    <citation type="submission" date="2016-06" db="EMBL/GenBank/DDBJ databases">
        <title>Living apart together: crosstalk between the core and supernumerary genomes in a fungal plant pathogen.</title>
        <authorList>
            <person name="Vanheule A."/>
            <person name="Audenaert K."/>
            <person name="Warris S."/>
            <person name="Van De Geest H."/>
            <person name="Schijlen E."/>
            <person name="Hofte M."/>
            <person name="De Saeger S."/>
            <person name="Haesaert G."/>
            <person name="Waalwijk C."/>
            <person name="Van Der Lee T."/>
        </authorList>
    </citation>
    <scope>NUCLEOTIDE SEQUENCE [LARGE SCALE GENOMIC DNA]</scope>
    <source>
        <strain evidence="8 9">2516</strain>
    </source>
</reference>
<dbReference type="Pfam" id="PF00172">
    <property type="entry name" value="Zn_clus"/>
    <property type="match status" value="1"/>
</dbReference>
<dbReference type="PANTHER" id="PTHR36206">
    <property type="entry name" value="ASPERCRYPTIN BIOSYNTHESIS CLUSTER-SPECIFIC TRANSCRIPTION REGULATOR ATNN-RELATED"/>
    <property type="match status" value="1"/>
</dbReference>
<comment type="caution">
    <text evidence="8">The sequence shown here is derived from an EMBL/GenBank/DDBJ whole genome shotgun (WGS) entry which is preliminary data.</text>
</comment>
<keyword evidence="6" id="KW-0539">Nucleus</keyword>
<keyword evidence="1" id="KW-0479">Metal-binding</keyword>
<evidence type="ECO:0000256" key="4">
    <source>
        <dbReference type="ARBA" id="ARBA00023125"/>
    </source>
</evidence>
<protein>
    <recommendedName>
        <fullName evidence="7">Zn(2)-C6 fungal-type domain-containing protein</fullName>
    </recommendedName>
</protein>
<dbReference type="InterPro" id="IPR001138">
    <property type="entry name" value="Zn2Cys6_DnaBD"/>
</dbReference>
<dbReference type="GO" id="GO:0008270">
    <property type="term" value="F:zinc ion binding"/>
    <property type="evidence" value="ECO:0007669"/>
    <property type="project" value="InterPro"/>
</dbReference>
<dbReference type="AlphaFoldDB" id="A0A1B8AVD5"/>
<keyword evidence="4" id="KW-0238">DNA-binding</keyword>
<dbReference type="SUPFAM" id="SSF57701">
    <property type="entry name" value="Zn2/Cys6 DNA-binding domain"/>
    <property type="match status" value="1"/>
</dbReference>
<keyword evidence="9" id="KW-1185">Reference proteome</keyword>
<dbReference type="PROSITE" id="PS00463">
    <property type="entry name" value="ZN2_CY6_FUNGAL_1"/>
    <property type="match status" value="1"/>
</dbReference>
<keyword evidence="3" id="KW-0805">Transcription regulation</keyword>
<keyword evidence="2" id="KW-0862">Zinc</keyword>
<dbReference type="GO" id="GO:0000981">
    <property type="term" value="F:DNA-binding transcription factor activity, RNA polymerase II-specific"/>
    <property type="evidence" value="ECO:0007669"/>
    <property type="project" value="InterPro"/>
</dbReference>